<gene>
    <name evidence="1" type="ORF">Mrose_01293</name>
</gene>
<evidence type="ECO:0000313" key="1">
    <source>
        <dbReference type="EMBL" id="RIH87456.1"/>
    </source>
</evidence>
<sequence>MKWITSIAQSSLNLTSGSYLLGVSWANAQLGRYSGTTQPIPIPNGQTVPVAEKHLWGYSSGGRDIDPDNVNDVEGVSCSMPTSKVSADVYLAYMEDVSIDLR</sequence>
<protein>
    <submittedName>
        <fullName evidence="1">Uncharacterized protein</fullName>
    </submittedName>
</protein>
<dbReference type="EMBL" id="QWLA01000019">
    <property type="protein sequence ID" value="RIH87456.1"/>
    <property type="molecule type" value="Genomic_DNA"/>
</dbReference>
<dbReference type="AlphaFoldDB" id="A0A399EVK0"/>
<keyword evidence="2" id="KW-1185">Reference proteome</keyword>
<name>A0A399EVK0_9DEIN</name>
<reference evidence="1 2" key="1">
    <citation type="submission" date="2018-08" db="EMBL/GenBank/DDBJ databases">
        <title>Meiothermus roseus NBRC 110900 genome sequencing project.</title>
        <authorList>
            <person name="Da Costa M.S."/>
            <person name="Albuquerque L."/>
            <person name="Raposo P."/>
            <person name="Froufe H.J.C."/>
            <person name="Barroso C.S."/>
            <person name="Egas C."/>
        </authorList>
    </citation>
    <scope>NUCLEOTIDE SEQUENCE [LARGE SCALE GENOMIC DNA]</scope>
    <source>
        <strain evidence="1 2">NBRC 110900</strain>
    </source>
</reference>
<accession>A0A399EVK0</accession>
<organism evidence="1 2">
    <name type="scientific">Calidithermus roseus</name>
    <dbReference type="NCBI Taxonomy" id="1644118"/>
    <lineage>
        <taxon>Bacteria</taxon>
        <taxon>Thermotogati</taxon>
        <taxon>Deinococcota</taxon>
        <taxon>Deinococci</taxon>
        <taxon>Thermales</taxon>
        <taxon>Thermaceae</taxon>
        <taxon>Calidithermus</taxon>
    </lineage>
</organism>
<dbReference type="RefSeq" id="WP_147371581.1">
    <property type="nucleotide sequence ID" value="NZ_QWLA01000019.1"/>
</dbReference>
<comment type="caution">
    <text evidence="1">The sequence shown here is derived from an EMBL/GenBank/DDBJ whole genome shotgun (WGS) entry which is preliminary data.</text>
</comment>
<dbReference type="Proteomes" id="UP000265341">
    <property type="component" value="Unassembled WGS sequence"/>
</dbReference>
<proteinExistence type="predicted"/>
<evidence type="ECO:0000313" key="2">
    <source>
        <dbReference type="Proteomes" id="UP000265341"/>
    </source>
</evidence>